<dbReference type="RefSeq" id="XP_025386142.1">
    <property type="nucleotide sequence ID" value="XM_025537569.1"/>
</dbReference>
<evidence type="ECO:0000256" key="1">
    <source>
        <dbReference type="SAM" id="SignalP"/>
    </source>
</evidence>
<feature type="chain" id="PRO_5016240715" description="Secreted protein" evidence="1">
    <location>
        <begin position="26"/>
        <end position="74"/>
    </location>
</feature>
<evidence type="ECO:0000313" key="2">
    <source>
        <dbReference type="EMBL" id="PWY68769.1"/>
    </source>
</evidence>
<protein>
    <recommendedName>
        <fullName evidence="4">Secreted protein</fullName>
    </recommendedName>
</protein>
<organism evidence="2 3">
    <name type="scientific">Aspergillus eucalypticola (strain CBS 122712 / IBT 29274)</name>
    <dbReference type="NCBI Taxonomy" id="1448314"/>
    <lineage>
        <taxon>Eukaryota</taxon>
        <taxon>Fungi</taxon>
        <taxon>Dikarya</taxon>
        <taxon>Ascomycota</taxon>
        <taxon>Pezizomycotina</taxon>
        <taxon>Eurotiomycetes</taxon>
        <taxon>Eurotiomycetidae</taxon>
        <taxon>Eurotiales</taxon>
        <taxon>Aspergillaceae</taxon>
        <taxon>Aspergillus</taxon>
        <taxon>Aspergillus subgen. Circumdati</taxon>
    </lineage>
</organism>
<feature type="signal peptide" evidence="1">
    <location>
        <begin position="1"/>
        <end position="25"/>
    </location>
</feature>
<sequence>MFSATGLQSVKPLLTLLLLYRILTCQPRDHIQGVLYSGTQRLWLTAGEVIRPCTVFWSDWAGTPLWPARDDAHP</sequence>
<dbReference type="VEuPathDB" id="FungiDB:BO83DRAFT_74534"/>
<keyword evidence="3" id="KW-1185">Reference proteome</keyword>
<gene>
    <name evidence="2" type="ORF">BO83DRAFT_74534</name>
</gene>
<dbReference type="AlphaFoldDB" id="A0A317V598"/>
<name>A0A317V598_ASPEC</name>
<evidence type="ECO:0008006" key="4">
    <source>
        <dbReference type="Google" id="ProtNLM"/>
    </source>
</evidence>
<dbReference type="GeneID" id="37059531"/>
<dbReference type="EMBL" id="MSFU01000019">
    <property type="protein sequence ID" value="PWY68769.1"/>
    <property type="molecule type" value="Genomic_DNA"/>
</dbReference>
<reference evidence="2" key="1">
    <citation type="submission" date="2016-12" db="EMBL/GenBank/DDBJ databases">
        <title>The genomes of Aspergillus section Nigri reveals drivers in fungal speciation.</title>
        <authorList>
            <consortium name="DOE Joint Genome Institute"/>
            <person name="Vesth T.C."/>
            <person name="Nybo J."/>
            <person name="Theobald S."/>
            <person name="Brandl J."/>
            <person name="Frisvad J.C."/>
            <person name="Nielsen K.F."/>
            <person name="Lyhne E.K."/>
            <person name="Kogle M.E."/>
            <person name="Kuo A."/>
            <person name="Riley R."/>
            <person name="Clum A."/>
            <person name="Nolan M."/>
            <person name="Lipzen A."/>
            <person name="Salamov A."/>
            <person name="Henrissat B."/>
            <person name="Wiebenga A."/>
            <person name="De vries R.P."/>
            <person name="Grigoriev I.V."/>
            <person name="Mortensen U.H."/>
            <person name="Andersen M.R."/>
            <person name="Baker S.E."/>
        </authorList>
    </citation>
    <scope>NUCLEOTIDE SEQUENCE</scope>
    <source>
        <strain evidence="2">CBS 122712</strain>
    </source>
</reference>
<comment type="caution">
    <text evidence="2">The sequence shown here is derived from an EMBL/GenBank/DDBJ whole genome shotgun (WGS) entry which is preliminary data.</text>
</comment>
<accession>A0A317V598</accession>
<proteinExistence type="predicted"/>
<keyword evidence="1" id="KW-0732">Signal</keyword>
<evidence type="ECO:0000313" key="3">
    <source>
        <dbReference type="Proteomes" id="UP000246171"/>
    </source>
</evidence>
<dbReference type="Proteomes" id="UP000246171">
    <property type="component" value="Unassembled WGS sequence"/>
</dbReference>